<organism evidence="2 3">
    <name type="scientific">Rhodosorus marinus</name>
    <dbReference type="NCBI Taxonomy" id="101924"/>
    <lineage>
        <taxon>Eukaryota</taxon>
        <taxon>Rhodophyta</taxon>
        <taxon>Stylonematophyceae</taxon>
        <taxon>Stylonematales</taxon>
        <taxon>Stylonemataceae</taxon>
        <taxon>Rhodosorus</taxon>
    </lineage>
</organism>
<name>A0AAV8UZ62_9RHOD</name>
<sequence>MKPQETETVDLTEALTTSACMMTDAYSIENNAELTAEKKSTPEVQMSSASDFTVPASQNSSLTRSSRGSMKVGNKHQAVLPQKKYFTKEARESVRVDSALVWDPMRTSKSIVDAYKSKCDELHLQNFGEEMPPKVYQAAMMCLRRHEYSADKALKEFEVGDLAAAMRMTEKHPFVPFAIIPGENKTFDFVGIAEEQEKEFAQLLLYLGKDLSSIGESISADSPEIIVRYYYQRYKQVSYLRGEKQRDSKLVEYSSEPPNEQAMDAKRVIAALRVLALSSHDSFEVDKRVVKAVSFFRNKRTWVKLIKKAQGN</sequence>
<dbReference type="AlphaFoldDB" id="A0AAV8UZ62"/>
<dbReference type="Proteomes" id="UP001157974">
    <property type="component" value="Unassembled WGS sequence"/>
</dbReference>
<comment type="caution">
    <text evidence="2">The sequence shown here is derived from an EMBL/GenBank/DDBJ whole genome shotgun (WGS) entry which is preliminary data.</text>
</comment>
<reference evidence="2 3" key="1">
    <citation type="journal article" date="2023" name="Nat. Commun.">
        <title>Origin of minicircular mitochondrial genomes in red algae.</title>
        <authorList>
            <person name="Lee Y."/>
            <person name="Cho C.H."/>
            <person name="Lee Y.M."/>
            <person name="Park S.I."/>
            <person name="Yang J.H."/>
            <person name="West J.A."/>
            <person name="Bhattacharya D."/>
            <person name="Yoon H.S."/>
        </authorList>
    </citation>
    <scope>NUCLEOTIDE SEQUENCE [LARGE SCALE GENOMIC DNA]</scope>
    <source>
        <strain evidence="2 3">CCMP1338</strain>
        <tissue evidence="2">Whole cell</tissue>
    </source>
</reference>
<evidence type="ECO:0008006" key="4">
    <source>
        <dbReference type="Google" id="ProtNLM"/>
    </source>
</evidence>
<proteinExistence type="predicted"/>
<dbReference type="EMBL" id="JAMWBK010000002">
    <property type="protein sequence ID" value="KAJ8907784.1"/>
    <property type="molecule type" value="Genomic_DNA"/>
</dbReference>
<accession>A0AAV8UZ62</accession>
<gene>
    <name evidence="2" type="ORF">NDN08_007888</name>
</gene>
<evidence type="ECO:0000313" key="3">
    <source>
        <dbReference type="Proteomes" id="UP001157974"/>
    </source>
</evidence>
<evidence type="ECO:0000256" key="1">
    <source>
        <dbReference type="SAM" id="MobiDB-lite"/>
    </source>
</evidence>
<keyword evidence="3" id="KW-1185">Reference proteome</keyword>
<feature type="compositionally biased region" description="Polar residues" evidence="1">
    <location>
        <begin position="42"/>
        <end position="68"/>
    </location>
</feature>
<protein>
    <recommendedName>
        <fullName evidence="4">ELM2 domain-containing protein</fullName>
    </recommendedName>
</protein>
<feature type="region of interest" description="Disordered" evidence="1">
    <location>
        <begin position="39"/>
        <end position="74"/>
    </location>
</feature>
<evidence type="ECO:0000313" key="2">
    <source>
        <dbReference type="EMBL" id="KAJ8907784.1"/>
    </source>
</evidence>